<name>A0A7K1Y8W3_9SPHI</name>
<evidence type="ECO:0000313" key="2">
    <source>
        <dbReference type="EMBL" id="MXV51043.1"/>
    </source>
</evidence>
<evidence type="ECO:0008006" key="4">
    <source>
        <dbReference type="Google" id="ProtNLM"/>
    </source>
</evidence>
<sequence length="158" mass="17136">MKNLLVLFVFFALSGNLAFSQSRGGSSYSTAAGLRVDFGTGWTGVGPNIKHFFNSHDAIDASLLFYDHAIGIGGEYQYNGPITGAAGLKWYAGLGPQIVFATWENGPTYLYLNPVVGLDYKITGAPIDLAFDWRPAFRLTQGTDFTAGRFGLSARFTF</sequence>
<dbReference type="Proteomes" id="UP000466586">
    <property type="component" value="Unassembled WGS sequence"/>
</dbReference>
<dbReference type="AlphaFoldDB" id="A0A7K1Y8W3"/>
<proteinExistence type="predicted"/>
<comment type="caution">
    <text evidence="2">The sequence shown here is derived from an EMBL/GenBank/DDBJ whole genome shotgun (WGS) entry which is preliminary data.</text>
</comment>
<evidence type="ECO:0000256" key="1">
    <source>
        <dbReference type="SAM" id="SignalP"/>
    </source>
</evidence>
<organism evidence="2 3">
    <name type="scientific">Hufsiella arboris</name>
    <dbReference type="NCBI Taxonomy" id="2695275"/>
    <lineage>
        <taxon>Bacteria</taxon>
        <taxon>Pseudomonadati</taxon>
        <taxon>Bacteroidota</taxon>
        <taxon>Sphingobacteriia</taxon>
        <taxon>Sphingobacteriales</taxon>
        <taxon>Sphingobacteriaceae</taxon>
        <taxon>Hufsiella</taxon>
    </lineage>
</organism>
<dbReference type="EMBL" id="WVHT01000003">
    <property type="protein sequence ID" value="MXV51043.1"/>
    <property type="molecule type" value="Genomic_DNA"/>
</dbReference>
<evidence type="ECO:0000313" key="3">
    <source>
        <dbReference type="Proteomes" id="UP000466586"/>
    </source>
</evidence>
<keyword evidence="1" id="KW-0732">Signal</keyword>
<reference evidence="2 3" key="1">
    <citation type="submission" date="2019-11" db="EMBL/GenBank/DDBJ databases">
        <title>Pedobacter sp. HMF7647 Genome sequencing and assembly.</title>
        <authorList>
            <person name="Kang H."/>
            <person name="Kim H."/>
            <person name="Joh K."/>
        </authorList>
    </citation>
    <scope>NUCLEOTIDE SEQUENCE [LARGE SCALE GENOMIC DNA]</scope>
    <source>
        <strain evidence="2 3">HMF7647</strain>
    </source>
</reference>
<feature type="chain" id="PRO_5029551330" description="Outer membrane beta-barrel protein" evidence="1">
    <location>
        <begin position="19"/>
        <end position="158"/>
    </location>
</feature>
<feature type="signal peptide" evidence="1">
    <location>
        <begin position="1"/>
        <end position="18"/>
    </location>
</feature>
<accession>A0A7K1Y8W3</accession>
<gene>
    <name evidence="2" type="ORF">GS399_08685</name>
</gene>
<keyword evidence="3" id="KW-1185">Reference proteome</keyword>
<protein>
    <recommendedName>
        <fullName evidence="4">Outer membrane beta-barrel protein</fullName>
    </recommendedName>
</protein>